<keyword evidence="1" id="KW-1133">Transmembrane helix</keyword>
<accession>A0A1E7X124</accession>
<evidence type="ECO:0000313" key="4">
    <source>
        <dbReference type="EMBL" id="OFA05941.1"/>
    </source>
</evidence>
<proteinExistence type="predicted"/>
<comment type="caution">
    <text evidence="4">The sequence shown here is derived from an EMBL/GenBank/DDBJ whole genome shotgun (WGS) entry which is preliminary data.</text>
</comment>
<feature type="transmembrane region" description="Helical" evidence="1">
    <location>
        <begin position="182"/>
        <end position="201"/>
    </location>
</feature>
<reference evidence="5" key="1">
    <citation type="journal article" date="2016" name="Front. Microbiol.">
        <title>Molecular Keys to the Janthinobacterium and Duganella spp. Interaction with the Plant Pathogen Fusarium graminearum.</title>
        <authorList>
            <person name="Haack F.S."/>
            <person name="Poehlein A."/>
            <person name="Kroger C."/>
            <person name="Voigt C.A."/>
            <person name="Piepenbring M."/>
            <person name="Bode H.B."/>
            <person name="Daniel R."/>
            <person name="Schafer W."/>
            <person name="Streit W.R."/>
        </authorList>
    </citation>
    <scope>NUCLEOTIDE SEQUENCE [LARGE SCALE GENOMIC DNA]</scope>
    <source>
        <strain evidence="5">T54</strain>
    </source>
</reference>
<dbReference type="PANTHER" id="PTHR23028">
    <property type="entry name" value="ACETYLTRANSFERASE"/>
    <property type="match status" value="1"/>
</dbReference>
<keyword evidence="1" id="KW-0472">Membrane</keyword>
<dbReference type="GO" id="GO:0016020">
    <property type="term" value="C:membrane"/>
    <property type="evidence" value="ECO:0007669"/>
    <property type="project" value="TreeGrafter"/>
</dbReference>
<dbReference type="PATRIC" id="fig|762836.4.peg.1488"/>
<feature type="transmembrane region" description="Helical" evidence="1">
    <location>
        <begin position="21"/>
        <end position="38"/>
    </location>
</feature>
<feature type="transmembrane region" description="Helical" evidence="1">
    <location>
        <begin position="264"/>
        <end position="282"/>
    </location>
</feature>
<dbReference type="Pfam" id="PF01757">
    <property type="entry name" value="Acyl_transf_3"/>
    <property type="match status" value="1"/>
</dbReference>
<feature type="transmembrane region" description="Helical" evidence="1">
    <location>
        <begin position="328"/>
        <end position="348"/>
    </location>
</feature>
<keyword evidence="5" id="KW-1185">Reference proteome</keyword>
<protein>
    <submittedName>
        <fullName evidence="4">O-acetyltransferase OatA</fullName>
        <ecNumber evidence="4">2.3.1.-</ecNumber>
    </submittedName>
</protein>
<dbReference type="GO" id="GO:0016747">
    <property type="term" value="F:acyltransferase activity, transferring groups other than amino-acyl groups"/>
    <property type="evidence" value="ECO:0007669"/>
    <property type="project" value="InterPro"/>
</dbReference>
<organism evidence="4 5">
    <name type="scientific">Duganella phyllosphaerae</name>
    <dbReference type="NCBI Taxonomy" id="762836"/>
    <lineage>
        <taxon>Bacteria</taxon>
        <taxon>Pseudomonadati</taxon>
        <taxon>Pseudomonadota</taxon>
        <taxon>Betaproteobacteria</taxon>
        <taxon>Burkholderiales</taxon>
        <taxon>Oxalobacteraceae</taxon>
        <taxon>Telluria group</taxon>
        <taxon>Duganella</taxon>
    </lineage>
</organism>
<keyword evidence="4" id="KW-0808">Transferase</keyword>
<dbReference type="InterPro" id="IPR043968">
    <property type="entry name" value="SGNH"/>
</dbReference>
<keyword evidence="1" id="KW-0812">Transmembrane</keyword>
<evidence type="ECO:0000259" key="2">
    <source>
        <dbReference type="Pfam" id="PF01757"/>
    </source>
</evidence>
<dbReference type="OrthoDB" id="9814807at2"/>
<feature type="transmembrane region" description="Helical" evidence="1">
    <location>
        <begin position="207"/>
        <end position="227"/>
    </location>
</feature>
<evidence type="ECO:0000259" key="3">
    <source>
        <dbReference type="Pfam" id="PF19040"/>
    </source>
</evidence>
<feature type="transmembrane region" description="Helical" evidence="1">
    <location>
        <begin position="239"/>
        <end position="258"/>
    </location>
</feature>
<feature type="transmembrane region" description="Helical" evidence="1">
    <location>
        <begin position="303"/>
        <end position="322"/>
    </location>
</feature>
<feature type="domain" description="SGNH" evidence="3">
    <location>
        <begin position="417"/>
        <end position="656"/>
    </location>
</feature>
<feature type="transmembrane region" description="Helical" evidence="1">
    <location>
        <begin position="85"/>
        <end position="104"/>
    </location>
</feature>
<dbReference type="EMBL" id="LROM01000065">
    <property type="protein sequence ID" value="OFA05941.1"/>
    <property type="molecule type" value="Genomic_DNA"/>
</dbReference>
<sequence>MLEQITLTAPMSNSKLQTDINGLRAISVLMVVLYHFNLRIASGGFIGVDVFFVISGYLMTKIIFDGMLARRFHYGEFLLKRALRIFPALFAVVLALLLAGAVLLPPADLDNLAAQCLRALLFVSNTYYAGQQGYFSAGLDDRWLLHTWSLSVEWQFYMLYPLIIWAGLKLDALAGADGRHRVFKLFLAAIAAASLALCIVADNQSAFFSVATRSWQMIAGGLVYLARDLSWLRPLRGRVPSYGGVALILASPWVVHMLQLEQRWPSYYAMLPVAGACLLLAARFENNVLLNNPVMNRLGAWSYSIYLWHWPIVIALTISGLVDTSPKLAKLVGIPLSILLGYLSYRYIEPMRRLRAARAVPAAAALCAAGGVLLGVSAIYNATGGLEQRVSDPAVFQATTAASRAATYPEQCENRMADNSRFCHLNQGSTGNKVLVLGDSHAGHLYSWFAAHSKSDTTFYVKSGCPVIPGFELKGQDRSCRAYTKAAFALAASGAYRTVILSQNWTGFSPTATGICTVENGRCLSPAEAGDTQLPVTRTRAALQNLLDKHIRVVVADATPQFSFNVPKTIARQYYWHHKLVTRAPSPELLEKNREFDQLFAQLGRDPNFALVSLRKDLCQGVACRVYDDRNRMPVFIDKDHFNPAWIALHGERFAPFVATALH</sequence>
<dbReference type="InterPro" id="IPR050879">
    <property type="entry name" value="Acyltransferase_3"/>
</dbReference>
<gene>
    <name evidence="4" type="primary">oatA_1</name>
    <name evidence="4" type="ORF">DUPY_14220</name>
</gene>
<dbReference type="PANTHER" id="PTHR23028:SF53">
    <property type="entry name" value="ACYL_TRANSF_3 DOMAIN-CONTAINING PROTEIN"/>
    <property type="match status" value="1"/>
</dbReference>
<dbReference type="Proteomes" id="UP000175989">
    <property type="component" value="Unassembled WGS sequence"/>
</dbReference>
<dbReference type="AlphaFoldDB" id="A0A1E7X124"/>
<dbReference type="GO" id="GO:0009103">
    <property type="term" value="P:lipopolysaccharide biosynthetic process"/>
    <property type="evidence" value="ECO:0007669"/>
    <property type="project" value="TreeGrafter"/>
</dbReference>
<feature type="transmembrane region" description="Helical" evidence="1">
    <location>
        <begin position="360"/>
        <end position="380"/>
    </location>
</feature>
<dbReference type="Pfam" id="PF19040">
    <property type="entry name" value="SGNH"/>
    <property type="match status" value="1"/>
</dbReference>
<feature type="transmembrane region" description="Helical" evidence="1">
    <location>
        <begin position="154"/>
        <end position="170"/>
    </location>
</feature>
<dbReference type="InterPro" id="IPR002656">
    <property type="entry name" value="Acyl_transf_3_dom"/>
</dbReference>
<evidence type="ECO:0000313" key="5">
    <source>
        <dbReference type="Proteomes" id="UP000175989"/>
    </source>
</evidence>
<feature type="transmembrane region" description="Helical" evidence="1">
    <location>
        <begin position="44"/>
        <end position="64"/>
    </location>
</feature>
<evidence type="ECO:0000256" key="1">
    <source>
        <dbReference type="SAM" id="Phobius"/>
    </source>
</evidence>
<feature type="domain" description="Acyltransferase 3" evidence="2">
    <location>
        <begin position="19"/>
        <end position="342"/>
    </location>
</feature>
<dbReference type="EC" id="2.3.1.-" evidence="4"/>
<name>A0A1E7X124_9BURK</name>
<keyword evidence="4" id="KW-0012">Acyltransferase</keyword>